<dbReference type="AlphaFoldDB" id="F2TZA6"/>
<feature type="domain" description="N-acetyltransferase" evidence="4">
    <location>
        <begin position="1"/>
        <end position="59"/>
    </location>
</feature>
<evidence type="ECO:0000259" key="4">
    <source>
        <dbReference type="PROSITE" id="PS51730"/>
    </source>
</evidence>
<evidence type="ECO:0000256" key="2">
    <source>
        <dbReference type="ARBA" id="ARBA00023315"/>
    </source>
</evidence>
<dbReference type="GO" id="GO:0005874">
    <property type="term" value="C:microtubule"/>
    <property type="evidence" value="ECO:0007669"/>
    <property type="project" value="InterPro"/>
</dbReference>
<keyword evidence="6" id="KW-1185">Reference proteome</keyword>
<dbReference type="PANTHER" id="PTHR12327:SF0">
    <property type="entry name" value="ALPHA-TUBULIN N-ACETYLTRANSFERASE 1"/>
    <property type="match status" value="1"/>
</dbReference>
<feature type="region of interest" description="Disordered" evidence="3">
    <location>
        <begin position="1"/>
        <end position="24"/>
    </location>
</feature>
<dbReference type="InParanoid" id="F2TZA6"/>
<dbReference type="PANTHER" id="PTHR12327">
    <property type="entry name" value="ALPHA-TUBULIN N-ACETYLTRANSFERASE 1"/>
    <property type="match status" value="1"/>
</dbReference>
<feature type="compositionally biased region" description="Low complexity" evidence="3">
    <location>
        <begin position="127"/>
        <end position="146"/>
    </location>
</feature>
<proteinExistence type="predicted"/>
<feature type="compositionally biased region" description="Basic residues" evidence="3">
    <location>
        <begin position="237"/>
        <end position="247"/>
    </location>
</feature>
<dbReference type="OrthoDB" id="447510at2759"/>
<feature type="region of interest" description="Disordered" evidence="3">
    <location>
        <begin position="270"/>
        <end position="305"/>
    </location>
</feature>
<keyword evidence="2" id="KW-0012">Acyltransferase</keyword>
<dbReference type="Gene3D" id="3.40.630.30">
    <property type="match status" value="1"/>
</dbReference>
<evidence type="ECO:0000256" key="3">
    <source>
        <dbReference type="SAM" id="MobiDB-lite"/>
    </source>
</evidence>
<dbReference type="Pfam" id="PF05301">
    <property type="entry name" value="Acetyltransf_16"/>
    <property type="match status" value="1"/>
</dbReference>
<name>F2TZA6_SALR5</name>
<dbReference type="EMBL" id="GL832957">
    <property type="protein sequence ID" value="EGD78930.1"/>
    <property type="molecule type" value="Genomic_DNA"/>
</dbReference>
<dbReference type="Proteomes" id="UP000007799">
    <property type="component" value="Unassembled WGS sequence"/>
</dbReference>
<feature type="region of interest" description="Disordered" evidence="3">
    <location>
        <begin position="66"/>
        <end position="247"/>
    </location>
</feature>
<gene>
    <name evidence="5" type="ORF">PTSG_01905</name>
</gene>
<organism evidence="6">
    <name type="scientific">Salpingoeca rosetta (strain ATCC 50818 / BSB-021)</name>
    <dbReference type="NCBI Taxonomy" id="946362"/>
    <lineage>
        <taxon>Eukaryota</taxon>
        <taxon>Choanoflagellata</taxon>
        <taxon>Craspedida</taxon>
        <taxon>Salpingoecidae</taxon>
        <taxon>Salpingoeca</taxon>
    </lineage>
</organism>
<evidence type="ECO:0000313" key="6">
    <source>
        <dbReference type="Proteomes" id="UP000007799"/>
    </source>
</evidence>
<reference evidence="5" key="1">
    <citation type="submission" date="2009-08" db="EMBL/GenBank/DDBJ databases">
        <title>Annotation of Salpingoeca rosetta.</title>
        <authorList>
            <consortium name="The Broad Institute Genome Sequencing Platform"/>
            <person name="Russ C."/>
            <person name="Cuomo C."/>
            <person name="Burger G."/>
            <person name="Gray M.W."/>
            <person name="Holland P.W.H."/>
            <person name="King N."/>
            <person name="Lang F.B.F."/>
            <person name="Roger A.J."/>
            <person name="Ruiz-Trillo I."/>
            <person name="Young S.K."/>
            <person name="Zeng Q."/>
            <person name="Gargeya S."/>
            <person name="Alvarado L."/>
            <person name="Berlin A."/>
            <person name="Chapman S.B."/>
            <person name="Chen Z."/>
            <person name="Freedman E."/>
            <person name="Gellesch M."/>
            <person name="Goldberg J."/>
            <person name="Griggs A."/>
            <person name="Gujja S."/>
            <person name="Heilman E."/>
            <person name="Heiman D."/>
            <person name="Howarth C."/>
            <person name="Mehta T."/>
            <person name="Neiman D."/>
            <person name="Pearson M."/>
            <person name="Roberts A."/>
            <person name="Saif S."/>
            <person name="Shea T."/>
            <person name="Shenoy N."/>
            <person name="Sisk P."/>
            <person name="Stolte C."/>
            <person name="Sykes S."/>
            <person name="White J."/>
            <person name="Yandava C."/>
            <person name="Haas B."/>
            <person name="Nusbaum C."/>
            <person name="Birren B."/>
        </authorList>
    </citation>
    <scope>NUCLEOTIDE SEQUENCE [LARGE SCALE GENOMIC DNA]</scope>
    <source>
        <strain evidence="5">ATCC 50818</strain>
    </source>
</reference>
<accession>F2TZA6</accession>
<dbReference type="PROSITE" id="PS51730">
    <property type="entry name" value="GNAT_ATAT"/>
    <property type="match status" value="1"/>
</dbReference>
<protein>
    <recommendedName>
        <fullName evidence="4">N-acetyltransferase domain-containing protein</fullName>
    </recommendedName>
</protein>
<dbReference type="GeneID" id="16078481"/>
<feature type="compositionally biased region" description="Low complexity" evidence="3">
    <location>
        <begin position="89"/>
        <end position="109"/>
    </location>
</feature>
<dbReference type="InterPro" id="IPR007965">
    <property type="entry name" value="GNAT_ATAT"/>
</dbReference>
<dbReference type="KEGG" id="sre:PTSG_01905"/>
<dbReference type="InterPro" id="IPR038746">
    <property type="entry name" value="Atat"/>
</dbReference>
<feature type="compositionally biased region" description="Polar residues" evidence="3">
    <location>
        <begin position="172"/>
        <end position="193"/>
    </location>
</feature>
<dbReference type="GO" id="GO:0019799">
    <property type="term" value="F:tubulin N-acetyltransferase activity"/>
    <property type="evidence" value="ECO:0007669"/>
    <property type="project" value="InterPro"/>
</dbReference>
<dbReference type="RefSeq" id="XP_004997886.1">
    <property type="nucleotide sequence ID" value="XM_004997829.1"/>
</dbReference>
<keyword evidence="1" id="KW-0808">Transferase</keyword>
<evidence type="ECO:0000313" key="5">
    <source>
        <dbReference type="EMBL" id="EGD78930.1"/>
    </source>
</evidence>
<sequence>MLCHSPSAPCSVDQAEGGDPTKMAYDRPSPKFIAFLAKHFGLRQFTPQVNNFVIFHEAFTPSRMQSAVHRPSAGGLTDEDFALSHDSHTSPPSSSSPPFSSSSSSLVPSARHRNNSQHPHQRELVHSNNSHIMNNNNNNNNNRSSSGIGRRDGAIARSNGYDTHRAGYSMPNGYSNRSTNSRYGDSATSSRLSSAVALPSHLPRNPGVDTGAMSGGAPDRVSTADSDDSWVVGSAHARTRASARARRDFRRHPLNGIGVGVGAGVGVGSAGSSRLGSGSRASSRYAHGRSSARTASTPATAAVGGAVTPAATMPTPTAKLYHHHHHRTQSHRDRAPAAAAHTNMAPAPAMHAVGIALAARPPSIQQQGTVMGRSLVQNRATQRIGRHGVRFQSRR</sequence>
<evidence type="ECO:0000256" key="1">
    <source>
        <dbReference type="ARBA" id="ARBA00022679"/>
    </source>
</evidence>
<dbReference type="STRING" id="946362.F2TZA6"/>